<dbReference type="PANTHER" id="PTHR10909:SF344">
    <property type="entry name" value="PEROXISOMAL ACYL-COENZYME A OXIDASE 2"/>
    <property type="match status" value="1"/>
</dbReference>
<dbReference type="GO" id="GO:0055088">
    <property type="term" value="P:lipid homeostasis"/>
    <property type="evidence" value="ECO:0007669"/>
    <property type="project" value="TreeGrafter"/>
</dbReference>
<dbReference type="InterPro" id="IPR012258">
    <property type="entry name" value="Acyl-CoA_oxidase"/>
</dbReference>
<dbReference type="Gene3D" id="1.20.140.10">
    <property type="entry name" value="Butyryl-CoA Dehydrogenase, subunit A, domain 3"/>
    <property type="match status" value="1"/>
</dbReference>
<gene>
    <name evidence="11" type="ORF">HJG60_000209</name>
</gene>
<dbReference type="InterPro" id="IPR036250">
    <property type="entry name" value="AcylCo_DH-like_C"/>
</dbReference>
<dbReference type="GO" id="GO:0005504">
    <property type="term" value="F:fatty acid binding"/>
    <property type="evidence" value="ECO:0007669"/>
    <property type="project" value="TreeGrafter"/>
</dbReference>
<evidence type="ECO:0000256" key="6">
    <source>
        <dbReference type="ARBA" id="ARBA00022832"/>
    </source>
</evidence>
<evidence type="ECO:0000256" key="5">
    <source>
        <dbReference type="ARBA" id="ARBA00022827"/>
    </source>
</evidence>
<evidence type="ECO:0000256" key="7">
    <source>
        <dbReference type="ARBA" id="ARBA00023002"/>
    </source>
</evidence>
<reference evidence="11 12" key="1">
    <citation type="journal article" date="2020" name="Nature">
        <title>Six reference-quality genomes reveal evolution of bat adaptations.</title>
        <authorList>
            <person name="Jebb D."/>
            <person name="Huang Z."/>
            <person name="Pippel M."/>
            <person name="Hughes G.M."/>
            <person name="Lavrichenko K."/>
            <person name="Devanna P."/>
            <person name="Winkler S."/>
            <person name="Jermiin L.S."/>
            <person name="Skirmuntt E.C."/>
            <person name="Katzourakis A."/>
            <person name="Burkitt-Gray L."/>
            <person name="Ray D.A."/>
            <person name="Sullivan K.A.M."/>
            <person name="Roscito J.G."/>
            <person name="Kirilenko B.M."/>
            <person name="Davalos L.M."/>
            <person name="Corthals A.P."/>
            <person name="Power M.L."/>
            <person name="Jones G."/>
            <person name="Ransome R.D."/>
            <person name="Dechmann D.K.N."/>
            <person name="Locatelli A.G."/>
            <person name="Puechmaille S.J."/>
            <person name="Fedrigo O."/>
            <person name="Jarvis E.D."/>
            <person name="Hiller M."/>
            <person name="Vernes S.C."/>
            <person name="Myers E.W."/>
            <person name="Teeling E.C."/>
        </authorList>
    </citation>
    <scope>NUCLEOTIDE SEQUENCE [LARGE SCALE GENOMIC DNA]</scope>
    <source>
        <strain evidence="11">Bat1K_MPI-CBG_1</strain>
    </source>
</reference>
<comment type="subcellular location">
    <subcellularLocation>
        <location evidence="2">Peroxisome</location>
    </subcellularLocation>
</comment>
<comment type="cofactor">
    <cofactor evidence="1">
        <name>FAD</name>
        <dbReference type="ChEBI" id="CHEBI:57692"/>
    </cofactor>
</comment>
<dbReference type="InterPro" id="IPR046373">
    <property type="entry name" value="Acyl-CoA_Oxase/DH_mid-dom_sf"/>
</dbReference>
<keyword evidence="6" id="KW-0276">Fatty acid metabolism</keyword>
<keyword evidence="8" id="KW-0443">Lipid metabolism</keyword>
<dbReference type="Proteomes" id="UP000664940">
    <property type="component" value="Unassembled WGS sequence"/>
</dbReference>
<evidence type="ECO:0000313" key="11">
    <source>
        <dbReference type="EMBL" id="KAF6098416.1"/>
    </source>
</evidence>
<dbReference type="SUPFAM" id="SSF47203">
    <property type="entry name" value="Acyl-CoA dehydrogenase C-terminal domain-like"/>
    <property type="match status" value="1"/>
</dbReference>
<dbReference type="AlphaFoldDB" id="A0A833ZWE4"/>
<evidence type="ECO:0000256" key="2">
    <source>
        <dbReference type="ARBA" id="ARBA00004275"/>
    </source>
</evidence>
<dbReference type="FunFam" id="1.20.140.10:FF:000005">
    <property type="entry name" value="Acyl-coenzyme A oxidase"/>
    <property type="match status" value="1"/>
</dbReference>
<feature type="domain" description="Acyl-CoA oxidase C-alpha1" evidence="10">
    <location>
        <begin position="46"/>
        <end position="205"/>
    </location>
</feature>
<evidence type="ECO:0000256" key="4">
    <source>
        <dbReference type="ARBA" id="ARBA00022630"/>
    </source>
</evidence>
<comment type="similarity">
    <text evidence="3">Belongs to the acyl-CoA oxidase family.</text>
</comment>
<dbReference type="Pfam" id="PF22924">
    <property type="entry name" value="ACOX_C_alpha1"/>
    <property type="match status" value="1"/>
</dbReference>
<name>A0A833ZWE4_9CHIR</name>
<accession>A0A833ZWE4</accession>
<evidence type="ECO:0000256" key="1">
    <source>
        <dbReference type="ARBA" id="ARBA00001974"/>
    </source>
</evidence>
<dbReference type="Gene3D" id="2.40.110.10">
    <property type="entry name" value="Butyryl-CoA Dehydrogenase, subunit A, domain 2"/>
    <property type="match status" value="1"/>
</dbReference>
<evidence type="ECO:0000256" key="3">
    <source>
        <dbReference type="ARBA" id="ARBA00006288"/>
    </source>
</evidence>
<dbReference type="PANTHER" id="PTHR10909">
    <property type="entry name" value="ELECTRON TRANSPORT OXIDOREDUCTASE"/>
    <property type="match status" value="1"/>
</dbReference>
<comment type="caution">
    <text evidence="11">The sequence shown here is derived from an EMBL/GenBank/DDBJ whole genome shotgun (WGS) entry which is preliminary data.</text>
</comment>
<organism evidence="11 12">
    <name type="scientific">Phyllostomus discolor</name>
    <name type="common">pale spear-nosed bat</name>
    <dbReference type="NCBI Taxonomy" id="89673"/>
    <lineage>
        <taxon>Eukaryota</taxon>
        <taxon>Metazoa</taxon>
        <taxon>Chordata</taxon>
        <taxon>Craniata</taxon>
        <taxon>Vertebrata</taxon>
        <taxon>Euteleostomi</taxon>
        <taxon>Mammalia</taxon>
        <taxon>Eutheria</taxon>
        <taxon>Laurasiatheria</taxon>
        <taxon>Chiroptera</taxon>
        <taxon>Yangochiroptera</taxon>
        <taxon>Phyllostomidae</taxon>
        <taxon>Phyllostominae</taxon>
        <taxon>Phyllostomus</taxon>
    </lineage>
</organism>
<dbReference type="GO" id="GO:0005777">
    <property type="term" value="C:peroxisome"/>
    <property type="evidence" value="ECO:0007669"/>
    <property type="project" value="UniProtKB-SubCell"/>
</dbReference>
<dbReference type="GO" id="GO:0071949">
    <property type="term" value="F:FAD binding"/>
    <property type="evidence" value="ECO:0007669"/>
    <property type="project" value="InterPro"/>
</dbReference>
<dbReference type="GO" id="GO:0003997">
    <property type="term" value="F:acyl-CoA oxidase activity"/>
    <property type="evidence" value="ECO:0007669"/>
    <property type="project" value="InterPro"/>
</dbReference>
<dbReference type="EMBL" id="JABVXQ010000007">
    <property type="protein sequence ID" value="KAF6098416.1"/>
    <property type="molecule type" value="Genomic_DNA"/>
</dbReference>
<keyword evidence="7" id="KW-0560">Oxidoreductase</keyword>
<dbReference type="GO" id="GO:0000038">
    <property type="term" value="P:very long-chain fatty acid metabolic process"/>
    <property type="evidence" value="ECO:0007669"/>
    <property type="project" value="TreeGrafter"/>
</dbReference>
<sequence length="205" mass="23050">MNFEHADNGFLRLDHVRIPRENMLNRFAKVLPDGTYVKLGTAQSNYLTMVVSRVELLLSEIIPLLKKACVIAIRYSVIRRQSQLRPSDPEAKVLDYQTQQQKLFPQLATAYAFHFVASSLLDFFQRSYSAILDRDFSHLPELHALSSGIKAMISDFCTQGAELCRRACGGHGYSQLSGLPSLVTRVTASCTYEGENTVLYLQAAR</sequence>
<dbReference type="GO" id="GO:0033540">
    <property type="term" value="P:fatty acid beta-oxidation using acyl-CoA oxidase"/>
    <property type="evidence" value="ECO:0007669"/>
    <property type="project" value="TreeGrafter"/>
</dbReference>
<evidence type="ECO:0000259" key="10">
    <source>
        <dbReference type="Pfam" id="PF22924"/>
    </source>
</evidence>
<dbReference type="InterPro" id="IPR055060">
    <property type="entry name" value="ACOX_C_alpha1"/>
</dbReference>
<proteinExistence type="inferred from homology"/>
<evidence type="ECO:0000256" key="8">
    <source>
        <dbReference type="ARBA" id="ARBA00023098"/>
    </source>
</evidence>
<protein>
    <submittedName>
        <fullName evidence="11">Acyl-CoA oxidase 2</fullName>
    </submittedName>
</protein>
<keyword evidence="5" id="KW-0274">FAD</keyword>
<evidence type="ECO:0000256" key="9">
    <source>
        <dbReference type="ARBA" id="ARBA00023140"/>
    </source>
</evidence>
<keyword evidence="4" id="KW-0285">Flavoprotein</keyword>
<evidence type="ECO:0000313" key="12">
    <source>
        <dbReference type="Proteomes" id="UP000664940"/>
    </source>
</evidence>
<keyword evidence="9" id="KW-0576">Peroxisome</keyword>
<dbReference type="GO" id="GO:0033791">
    <property type="term" value="F:3alpha,7alpha,12alpha-trihydroxy-5beta-cholestanoyl-CoA 24-hydroxylase activity"/>
    <property type="evidence" value="ECO:0007669"/>
    <property type="project" value="TreeGrafter"/>
</dbReference>